<dbReference type="AlphaFoldDB" id="A0A7U6JFP2"/>
<gene>
    <name evidence="3" type="ordered locus">CSE_05330</name>
</gene>
<dbReference type="Gene3D" id="3.40.50.720">
    <property type="entry name" value="NAD(P)-binding Rossmann-like Domain"/>
    <property type="match status" value="1"/>
</dbReference>
<dbReference type="EMBL" id="AP012051">
    <property type="protein sequence ID" value="BAL80659.1"/>
    <property type="molecule type" value="Genomic_DNA"/>
</dbReference>
<comment type="similarity">
    <text evidence="2">Belongs to the short-chain dehydrogenases/reductases (SDR) family.</text>
</comment>
<dbReference type="CDD" id="cd05327">
    <property type="entry name" value="retinol-DH_like_SDR_c_like"/>
    <property type="match status" value="1"/>
</dbReference>
<dbReference type="GO" id="GO:0016491">
    <property type="term" value="F:oxidoreductase activity"/>
    <property type="evidence" value="ECO:0007669"/>
    <property type="project" value="UniProtKB-KW"/>
</dbReference>
<dbReference type="InterPro" id="IPR036291">
    <property type="entry name" value="NAD(P)-bd_dom_sf"/>
</dbReference>
<sequence length="288" mass="32768">MEWNISSKTVLITGATSGIGKATLMDLAKSGANVIFTARDVNKAEAVLKEAKELSKNENIEFFEVDLSSFKSISDFLTRFKEKFHNLDILINNAGTWNMKLTLTDDGIEKTFMVNYLAPFYITHSLLPLLFENIPSRIINVSSAMHKGGKINLDNLELKNHYNGIQSYSNSKLMILMFTIELAKRLKDKGVYVFAVHPGLVRTGLFSNFPKPLRDLFLMGAKTPEQGAQTSIYLSKAKDIEYLTGSYFVDSKPTDYLYVADNEELRRKLWDKTIEYIKKYIKDFEPLV</sequence>
<organism evidence="3 4">
    <name type="scientific">Caldisericum exile (strain DSM 21853 / NBRC 104410 / AZM16c01)</name>
    <dbReference type="NCBI Taxonomy" id="511051"/>
    <lineage>
        <taxon>Bacteria</taxon>
        <taxon>Pseudomonadati</taxon>
        <taxon>Caldisericota/Cryosericota group</taxon>
        <taxon>Caldisericota</taxon>
        <taxon>Caldisericia</taxon>
        <taxon>Caldisericales</taxon>
        <taxon>Caldisericaceae</taxon>
        <taxon>Caldisericum</taxon>
    </lineage>
</organism>
<evidence type="ECO:0000256" key="2">
    <source>
        <dbReference type="RuleBase" id="RU000363"/>
    </source>
</evidence>
<keyword evidence="4" id="KW-1185">Reference proteome</keyword>
<name>A0A7U6JFP2_CALEA</name>
<keyword evidence="1" id="KW-0560">Oxidoreductase</keyword>
<dbReference type="PRINTS" id="PR00081">
    <property type="entry name" value="GDHRDH"/>
</dbReference>
<dbReference type="Proteomes" id="UP000004793">
    <property type="component" value="Chromosome"/>
</dbReference>
<dbReference type="Pfam" id="PF00106">
    <property type="entry name" value="adh_short"/>
    <property type="match status" value="1"/>
</dbReference>
<evidence type="ECO:0000313" key="4">
    <source>
        <dbReference type="Proteomes" id="UP000004793"/>
    </source>
</evidence>
<dbReference type="OrthoDB" id="9803333at2"/>
<dbReference type="InterPro" id="IPR002347">
    <property type="entry name" value="SDR_fam"/>
</dbReference>
<dbReference type="PRINTS" id="PR00080">
    <property type="entry name" value="SDRFAMILY"/>
</dbReference>
<evidence type="ECO:0000256" key="1">
    <source>
        <dbReference type="ARBA" id="ARBA00023002"/>
    </source>
</evidence>
<reference evidence="3 4" key="1">
    <citation type="submission" date="2011-01" db="EMBL/GenBank/DDBJ databases">
        <title>Whole genome sequence of Caldisericum exile AZM16c01.</title>
        <authorList>
            <person name="Narita-Yamada S."/>
            <person name="Kawakoshi A."/>
            <person name="Nakamura S."/>
            <person name="Sasagawa M."/>
            <person name="Fukada J."/>
            <person name="Sekine M."/>
            <person name="Kato Y."/>
            <person name="Fukai R."/>
            <person name="Sasaki K."/>
            <person name="Hanamaki A."/>
            <person name="Narita H."/>
            <person name="Konno Y."/>
            <person name="Mori K."/>
            <person name="Yamazaki S."/>
            <person name="Suzuki K."/>
            <person name="Fujita N."/>
        </authorList>
    </citation>
    <scope>NUCLEOTIDE SEQUENCE [LARGE SCALE GENOMIC DNA]</scope>
    <source>
        <strain evidence="4">DSM 21853 / NBRC 104410 / AZM16c01</strain>
    </source>
</reference>
<dbReference type="SUPFAM" id="SSF51735">
    <property type="entry name" value="NAD(P)-binding Rossmann-fold domains"/>
    <property type="match status" value="1"/>
</dbReference>
<proteinExistence type="inferred from homology"/>
<dbReference type="PANTHER" id="PTHR43157:SF31">
    <property type="entry name" value="PHOSPHATIDYLINOSITOL-GLYCAN BIOSYNTHESIS CLASS F PROTEIN"/>
    <property type="match status" value="1"/>
</dbReference>
<dbReference type="PANTHER" id="PTHR43157">
    <property type="entry name" value="PHOSPHATIDYLINOSITOL-GLYCAN BIOSYNTHESIS CLASS F PROTEIN-RELATED"/>
    <property type="match status" value="1"/>
</dbReference>
<accession>A0A7U6JFP2</accession>
<protein>
    <submittedName>
        <fullName evidence="3">Oxidoreductase</fullName>
    </submittedName>
</protein>
<dbReference type="RefSeq" id="WP_014453063.1">
    <property type="nucleotide sequence ID" value="NC_017096.1"/>
</dbReference>
<evidence type="ECO:0000313" key="3">
    <source>
        <dbReference type="EMBL" id="BAL80659.1"/>
    </source>
</evidence>
<dbReference type="KEGG" id="cex:CSE_05330"/>